<comment type="caution">
    <text evidence="2">The sequence shown here is derived from an EMBL/GenBank/DDBJ whole genome shotgun (WGS) entry which is preliminary data.</text>
</comment>
<evidence type="ECO:0000256" key="1">
    <source>
        <dbReference type="SAM" id="Phobius"/>
    </source>
</evidence>
<evidence type="ECO:0000313" key="3">
    <source>
        <dbReference type="Proteomes" id="UP000252707"/>
    </source>
</evidence>
<gene>
    <name evidence="2" type="ORF">DFQ59_105126</name>
</gene>
<sequence length="100" mass="10722">MNGCYTRRARRARALLFIALVLVSTLLGWQWLPVLDWAEAVEGINILFGFQAAPVRKADAPSLLNDSDIRAGSGVDCAGTAGVAPEAELRVQPSAARDSR</sequence>
<protein>
    <submittedName>
        <fullName evidence="2">Uncharacterized protein</fullName>
    </submittedName>
</protein>
<dbReference type="Proteomes" id="UP000252707">
    <property type="component" value="Unassembled WGS sequence"/>
</dbReference>
<name>A0A369CEQ6_9GAMM</name>
<dbReference type="EMBL" id="QPJY01000005">
    <property type="protein sequence ID" value="RCX30294.1"/>
    <property type="molecule type" value="Genomic_DNA"/>
</dbReference>
<accession>A0A369CEQ6</accession>
<dbReference type="AlphaFoldDB" id="A0A369CEQ6"/>
<proteinExistence type="predicted"/>
<feature type="transmembrane region" description="Helical" evidence="1">
    <location>
        <begin position="12"/>
        <end position="32"/>
    </location>
</feature>
<keyword evidence="1" id="KW-0472">Membrane</keyword>
<organism evidence="2 3">
    <name type="scientific">Thioalbus denitrificans</name>
    <dbReference type="NCBI Taxonomy" id="547122"/>
    <lineage>
        <taxon>Bacteria</taxon>
        <taxon>Pseudomonadati</taxon>
        <taxon>Pseudomonadota</taxon>
        <taxon>Gammaproteobacteria</taxon>
        <taxon>Chromatiales</taxon>
        <taxon>Ectothiorhodospiraceae</taxon>
        <taxon>Thioalbus</taxon>
    </lineage>
</organism>
<keyword evidence="3" id="KW-1185">Reference proteome</keyword>
<reference evidence="2 3" key="1">
    <citation type="submission" date="2018-07" db="EMBL/GenBank/DDBJ databases">
        <title>Genomic Encyclopedia of Type Strains, Phase IV (KMG-IV): sequencing the most valuable type-strain genomes for metagenomic binning, comparative biology and taxonomic classification.</title>
        <authorList>
            <person name="Goeker M."/>
        </authorList>
    </citation>
    <scope>NUCLEOTIDE SEQUENCE [LARGE SCALE GENOMIC DNA]</scope>
    <source>
        <strain evidence="2 3">DSM 26407</strain>
    </source>
</reference>
<evidence type="ECO:0000313" key="2">
    <source>
        <dbReference type="EMBL" id="RCX30294.1"/>
    </source>
</evidence>
<keyword evidence="1" id="KW-1133">Transmembrane helix</keyword>
<keyword evidence="1" id="KW-0812">Transmembrane</keyword>